<dbReference type="EMBL" id="NBNE01005421">
    <property type="protein sequence ID" value="OWZ03609.1"/>
    <property type="molecule type" value="Genomic_DNA"/>
</dbReference>
<reference evidence="3" key="2">
    <citation type="submission" date="2017-03" db="EMBL/GenBank/DDBJ databases">
        <title>Phytopthora megakarya and P. palmivora, two closely related causual agents of cacao black pod achieved similar genome size and gene model numbers by different mechanisms.</title>
        <authorList>
            <person name="Ali S."/>
            <person name="Shao J."/>
            <person name="Larry D.J."/>
            <person name="Kronmiller B."/>
            <person name="Shen D."/>
            <person name="Strem M.D."/>
            <person name="Melnick R.L."/>
            <person name="Guiltinan M.J."/>
            <person name="Tyler B.M."/>
            <person name="Meinhardt L.W."/>
            <person name="Bailey B.A."/>
        </authorList>
    </citation>
    <scope>NUCLEOTIDE SEQUENCE [LARGE SCALE GENOMIC DNA]</scope>
    <source>
        <strain evidence="3">zdho120</strain>
    </source>
</reference>
<reference evidence="1" key="1">
    <citation type="journal article" date="2017" name="Genome Biol. Evol.">
        <title>Phytophthora megakarya and P. palmivora, closely related causal agents of cacao black pod rot, underwent increases in genome sizes and gene numbers by different mechanisms.</title>
        <authorList>
            <person name="Ali S.S."/>
            <person name="Shao J."/>
            <person name="Lary D.J."/>
            <person name="Kronmiller B."/>
            <person name="Shen D."/>
            <person name="Strem M.D."/>
            <person name="Amoako-Attah I."/>
            <person name="Akrofi A.Y."/>
            <person name="Begoude B.A."/>
            <person name="Ten Hoopen G.M."/>
            <person name="Coulibaly K."/>
            <person name="Kebe B.I."/>
            <person name="Melnick R.L."/>
            <person name="Guiltinan M.J."/>
            <person name="Tyler B.M."/>
            <person name="Meinhardt L.W."/>
            <person name="Bailey B.A."/>
        </authorList>
    </citation>
    <scope>NUCLEOTIDE SEQUENCE</scope>
    <source>
        <strain evidence="1">Zdho120</strain>
    </source>
</reference>
<evidence type="ECO:0000313" key="1">
    <source>
        <dbReference type="EMBL" id="OWY98586.1"/>
    </source>
</evidence>
<dbReference type="EMBL" id="NBNE01009261">
    <property type="protein sequence ID" value="OWY98586.1"/>
    <property type="molecule type" value="Genomic_DNA"/>
</dbReference>
<evidence type="ECO:0000313" key="2">
    <source>
        <dbReference type="EMBL" id="OWZ03609.1"/>
    </source>
</evidence>
<comment type="caution">
    <text evidence="1">The sequence shown here is derived from an EMBL/GenBank/DDBJ whole genome shotgun (WGS) entry which is preliminary data.</text>
</comment>
<dbReference type="OrthoDB" id="106687at2759"/>
<keyword evidence="3" id="KW-1185">Reference proteome</keyword>
<reference evidence="1" key="3">
    <citation type="submission" date="2017-03" db="EMBL/GenBank/DDBJ databases">
        <authorList>
            <person name="Afonso C.L."/>
            <person name="Miller P.J."/>
            <person name="Scott M.A."/>
            <person name="Spackman E."/>
            <person name="Goraichik I."/>
            <person name="Dimitrov K.M."/>
            <person name="Suarez D.L."/>
            <person name="Swayne D.E."/>
        </authorList>
    </citation>
    <scope>NUCLEOTIDE SEQUENCE</scope>
    <source>
        <strain evidence="1">Zdho120</strain>
    </source>
</reference>
<protein>
    <submittedName>
        <fullName evidence="1">Uncharacterized protein</fullName>
    </submittedName>
</protein>
<dbReference type="Proteomes" id="UP000198211">
    <property type="component" value="Unassembled WGS sequence"/>
</dbReference>
<sequence length="66" mass="7348">MPSVLRDLVAMMAPAKRSLHSPSGRRAPANQNVAASVGPIAYTRPVSEHEEEQTKMDTFVFFTMMR</sequence>
<accession>A0A225V1K8</accession>
<organism evidence="1 3">
    <name type="scientific">Phytophthora megakarya</name>
    <dbReference type="NCBI Taxonomy" id="4795"/>
    <lineage>
        <taxon>Eukaryota</taxon>
        <taxon>Sar</taxon>
        <taxon>Stramenopiles</taxon>
        <taxon>Oomycota</taxon>
        <taxon>Peronosporomycetes</taxon>
        <taxon>Peronosporales</taxon>
        <taxon>Peronosporaceae</taxon>
        <taxon>Phytophthora</taxon>
    </lineage>
</organism>
<evidence type="ECO:0000313" key="3">
    <source>
        <dbReference type="Proteomes" id="UP000198211"/>
    </source>
</evidence>
<name>A0A225V1K8_9STRA</name>
<dbReference type="AlphaFoldDB" id="A0A225V1K8"/>
<proteinExistence type="predicted"/>
<gene>
    <name evidence="2" type="ORF">PHMEG_00024628</name>
    <name evidence="1" type="ORF">PHMEG_00030614</name>
</gene>